<dbReference type="PANTHER" id="PTHR38011:SF7">
    <property type="entry name" value="2,5-DIAMINO-6-RIBOSYLAMINO-4(3H)-PYRIMIDINONE 5'-PHOSPHATE REDUCTASE"/>
    <property type="match status" value="1"/>
</dbReference>
<dbReference type="GO" id="GO:0009231">
    <property type="term" value="P:riboflavin biosynthetic process"/>
    <property type="evidence" value="ECO:0007669"/>
    <property type="project" value="UniProtKB-UniPathway"/>
</dbReference>
<dbReference type="InterPro" id="IPR024072">
    <property type="entry name" value="DHFR-like_dom_sf"/>
</dbReference>
<keyword evidence="6" id="KW-0560">Oxidoreductase</keyword>
<dbReference type="InterPro" id="IPR011549">
    <property type="entry name" value="RibD_C"/>
</dbReference>
<dbReference type="SUPFAM" id="SSF53597">
    <property type="entry name" value="Dihydrofolate reductase-like"/>
    <property type="match status" value="1"/>
</dbReference>
<keyword evidence="4" id="KW-0686">Riboflavin biosynthesis</keyword>
<comment type="subunit">
    <text evidence="3">Homodimer.</text>
</comment>
<evidence type="ECO:0000313" key="11">
    <source>
        <dbReference type="EMBL" id="OIR15203.1"/>
    </source>
</evidence>
<protein>
    <recommendedName>
        <fullName evidence="9">2,5-diamino-6-(ribosylamino)-4(3H)-pyrimidinone 5'-phosphate reductase</fullName>
        <ecNumber evidence="9">1.1.1.302</ecNumber>
    </recommendedName>
</protein>
<dbReference type="EMBL" id="MIYU01000017">
    <property type="protein sequence ID" value="OIR15203.1"/>
    <property type="molecule type" value="Genomic_DNA"/>
</dbReference>
<evidence type="ECO:0000256" key="2">
    <source>
        <dbReference type="ARBA" id="ARBA00009723"/>
    </source>
</evidence>
<comment type="catalytic activity">
    <reaction evidence="8">
        <text>2,5-diamino-6-(1-D-ribitylamino)pyrimidin-4(3H)-one 5'-phosphate + NADP(+) = 2,5-diamino-6-(1-D-ribosylamino)pyrimidin-4(3H)-one 5'-phosphate + NADPH + H(+)</text>
        <dbReference type="Rhea" id="RHEA:27278"/>
        <dbReference type="ChEBI" id="CHEBI:15378"/>
        <dbReference type="ChEBI" id="CHEBI:57783"/>
        <dbReference type="ChEBI" id="CHEBI:58349"/>
        <dbReference type="ChEBI" id="CHEBI:58890"/>
        <dbReference type="ChEBI" id="CHEBI:59545"/>
        <dbReference type="EC" id="1.1.1.302"/>
    </reaction>
</comment>
<evidence type="ECO:0000256" key="4">
    <source>
        <dbReference type="ARBA" id="ARBA00022619"/>
    </source>
</evidence>
<dbReference type="InterPro" id="IPR050765">
    <property type="entry name" value="Riboflavin_Biosynth_HTPR"/>
</dbReference>
<organism evidence="11 12">
    <name type="scientific">Marine Group III euryarchaeote CG-Bathy1</name>
    <dbReference type="NCBI Taxonomy" id="1889001"/>
    <lineage>
        <taxon>Archaea</taxon>
        <taxon>Methanobacteriati</taxon>
        <taxon>Thermoplasmatota</taxon>
        <taxon>Thermoplasmata</taxon>
        <taxon>Candidatus Thermoprofundales</taxon>
    </lineage>
</organism>
<dbReference type="GO" id="GO:0050661">
    <property type="term" value="F:NADP binding"/>
    <property type="evidence" value="ECO:0007669"/>
    <property type="project" value="InterPro"/>
</dbReference>
<comment type="catalytic activity">
    <reaction evidence="7">
        <text>2,5-diamino-6-(1-D-ribitylamino)pyrimidin-4(3H)-one 5'-phosphate + NAD(+) = 2,5-diamino-6-(1-D-ribosylamino)pyrimidin-4(3H)-one 5'-phosphate + NADH + H(+)</text>
        <dbReference type="Rhea" id="RHEA:27274"/>
        <dbReference type="ChEBI" id="CHEBI:15378"/>
        <dbReference type="ChEBI" id="CHEBI:57540"/>
        <dbReference type="ChEBI" id="CHEBI:57945"/>
        <dbReference type="ChEBI" id="CHEBI:58890"/>
        <dbReference type="ChEBI" id="CHEBI:59545"/>
        <dbReference type="EC" id="1.1.1.302"/>
    </reaction>
</comment>
<name>A0A1J5T4Z8_9ARCH</name>
<dbReference type="InterPro" id="IPR006401">
    <property type="entry name" value="Rib_reduct_arc"/>
</dbReference>
<feature type="domain" description="Bacterial bifunctional deaminase-reductase C-terminal" evidence="10">
    <location>
        <begin position="3"/>
        <end position="205"/>
    </location>
</feature>
<evidence type="ECO:0000256" key="3">
    <source>
        <dbReference type="ARBA" id="ARBA00011738"/>
    </source>
</evidence>
<comment type="similarity">
    <text evidence="2">Belongs to the HTP reductase family.</text>
</comment>
<dbReference type="NCBIfam" id="TIGR00227">
    <property type="entry name" value="ribD_Cterm"/>
    <property type="match status" value="1"/>
</dbReference>
<evidence type="ECO:0000256" key="9">
    <source>
        <dbReference type="NCBIfam" id="TIGR01508"/>
    </source>
</evidence>
<sequence length="211" mass="22994">MAPFVTVNCAASADGKIALSNRRKVNLSNTLDLERLHILRAENDAILVGIETVLQDDPSLTIRNNSSSDNNLIRIVLDTKFRTPLNARVMNEESKTVIATGNNGFTSPKNNVEIISCGSNEVDLHLLMKKLSDMGVENLLVEGGAKVIWSFFREGLVDKFILFVSSKIIGGATTPTIAGGRGFDKESSLIQLKMEKVEEIGDGALITYTKK</sequence>
<reference evidence="11 12" key="1">
    <citation type="submission" date="2016-08" db="EMBL/GenBank/DDBJ databases">
        <title>New Insights into Marine Group III Euryarchaeota, from dark to light.</title>
        <authorList>
            <person name="Haro-Moreno J.M."/>
            <person name="Rodriguez-Valera F."/>
            <person name="Lopez-Garcia P."/>
            <person name="Moreira D."/>
            <person name="Martin-Cuadrado A.B."/>
        </authorList>
    </citation>
    <scope>NUCLEOTIDE SEQUENCE [LARGE SCALE GENOMIC DNA]</scope>
    <source>
        <strain evidence="11">CG-Bathy1</strain>
    </source>
</reference>
<dbReference type="EC" id="1.1.1.302" evidence="9"/>
<dbReference type="NCBIfam" id="TIGR01508">
    <property type="entry name" value="rib_reduct_arch"/>
    <property type="match status" value="1"/>
</dbReference>
<dbReference type="AlphaFoldDB" id="A0A1J5T4Z8"/>
<evidence type="ECO:0000256" key="5">
    <source>
        <dbReference type="ARBA" id="ARBA00022857"/>
    </source>
</evidence>
<keyword evidence="5" id="KW-0521">NADP</keyword>
<dbReference type="Proteomes" id="UP000183815">
    <property type="component" value="Unassembled WGS sequence"/>
</dbReference>
<dbReference type="PANTHER" id="PTHR38011">
    <property type="entry name" value="DIHYDROFOLATE REDUCTASE FAMILY PROTEIN (AFU_ORTHOLOGUE AFUA_8G06820)"/>
    <property type="match status" value="1"/>
</dbReference>
<dbReference type="UniPathway" id="UPA00275"/>
<evidence type="ECO:0000259" key="10">
    <source>
        <dbReference type="Pfam" id="PF01872"/>
    </source>
</evidence>
<comment type="pathway">
    <text evidence="1">Cofactor biosynthesis; riboflavin biosynthesis.</text>
</comment>
<accession>A0A1J5T4Z8</accession>
<dbReference type="GO" id="GO:0008703">
    <property type="term" value="F:5-amino-6-(5-phosphoribosylamino)uracil reductase activity"/>
    <property type="evidence" value="ECO:0007669"/>
    <property type="project" value="InterPro"/>
</dbReference>
<proteinExistence type="inferred from homology"/>
<comment type="caution">
    <text evidence="11">The sequence shown here is derived from an EMBL/GenBank/DDBJ whole genome shotgun (WGS) entry which is preliminary data.</text>
</comment>
<dbReference type="InterPro" id="IPR002734">
    <property type="entry name" value="RibDG_C"/>
</dbReference>
<dbReference type="Gene3D" id="3.40.430.10">
    <property type="entry name" value="Dihydrofolate Reductase, subunit A"/>
    <property type="match status" value="1"/>
</dbReference>
<gene>
    <name evidence="11" type="ORF">BEU04_02465</name>
</gene>
<evidence type="ECO:0000256" key="6">
    <source>
        <dbReference type="ARBA" id="ARBA00023002"/>
    </source>
</evidence>
<dbReference type="Pfam" id="PF01872">
    <property type="entry name" value="RibD_C"/>
    <property type="match status" value="1"/>
</dbReference>
<evidence type="ECO:0000256" key="1">
    <source>
        <dbReference type="ARBA" id="ARBA00005104"/>
    </source>
</evidence>
<evidence type="ECO:0000256" key="7">
    <source>
        <dbReference type="ARBA" id="ARBA00047550"/>
    </source>
</evidence>
<evidence type="ECO:0000256" key="8">
    <source>
        <dbReference type="ARBA" id="ARBA00049020"/>
    </source>
</evidence>
<evidence type="ECO:0000313" key="12">
    <source>
        <dbReference type="Proteomes" id="UP000183815"/>
    </source>
</evidence>